<dbReference type="EMBL" id="DSXR01000095">
    <property type="protein sequence ID" value="HGS87847.1"/>
    <property type="molecule type" value="Genomic_DNA"/>
</dbReference>
<dbReference type="Pfam" id="PF13340">
    <property type="entry name" value="DUF4096"/>
    <property type="match status" value="1"/>
</dbReference>
<evidence type="ECO:0000259" key="1">
    <source>
        <dbReference type="Pfam" id="PF01609"/>
    </source>
</evidence>
<accession>A0A7C4Q2H5</accession>
<comment type="caution">
    <text evidence="3">The sequence shown here is derived from an EMBL/GenBank/DDBJ whole genome shotgun (WGS) entry which is preliminary data.</text>
</comment>
<dbReference type="AlphaFoldDB" id="A0A7C4Q2H5"/>
<gene>
    <name evidence="3" type="ORF">ENT17_09540</name>
</gene>
<dbReference type="PANTHER" id="PTHR30007:SF0">
    <property type="entry name" value="TRANSPOSASE"/>
    <property type="match status" value="1"/>
</dbReference>
<dbReference type="InterPro" id="IPR025161">
    <property type="entry name" value="IS402-like_dom"/>
</dbReference>
<dbReference type="NCBIfam" id="NF033580">
    <property type="entry name" value="transpos_IS5_3"/>
    <property type="match status" value="1"/>
</dbReference>
<feature type="domain" description="Insertion element IS402-like" evidence="2">
    <location>
        <begin position="2"/>
        <end position="69"/>
    </location>
</feature>
<dbReference type="PANTHER" id="PTHR30007">
    <property type="entry name" value="PHP DOMAIN PROTEIN"/>
    <property type="match status" value="1"/>
</dbReference>
<proteinExistence type="predicted"/>
<reference evidence="3" key="1">
    <citation type="journal article" date="2020" name="mSystems">
        <title>Genome- and Community-Level Interaction Insights into Carbon Utilization and Element Cycling Functions of Hydrothermarchaeota in Hydrothermal Sediment.</title>
        <authorList>
            <person name="Zhou Z."/>
            <person name="Liu Y."/>
            <person name="Xu W."/>
            <person name="Pan J."/>
            <person name="Luo Z.H."/>
            <person name="Li M."/>
        </authorList>
    </citation>
    <scope>NUCLEOTIDE SEQUENCE [LARGE SCALE GENOMIC DNA]</scope>
    <source>
        <strain evidence="3">SpSt-556</strain>
    </source>
</reference>
<dbReference type="Pfam" id="PF01609">
    <property type="entry name" value="DDE_Tnp_1"/>
    <property type="match status" value="1"/>
</dbReference>
<organism evidence="3">
    <name type="scientific">Bellilinea caldifistulae</name>
    <dbReference type="NCBI Taxonomy" id="360411"/>
    <lineage>
        <taxon>Bacteria</taxon>
        <taxon>Bacillati</taxon>
        <taxon>Chloroflexota</taxon>
        <taxon>Anaerolineae</taxon>
        <taxon>Anaerolineales</taxon>
        <taxon>Anaerolineaceae</taxon>
        <taxon>Bellilinea</taxon>
    </lineage>
</organism>
<dbReference type="GO" id="GO:0004803">
    <property type="term" value="F:transposase activity"/>
    <property type="evidence" value="ECO:0007669"/>
    <property type="project" value="InterPro"/>
</dbReference>
<evidence type="ECO:0000313" key="3">
    <source>
        <dbReference type="EMBL" id="HGS87847.1"/>
    </source>
</evidence>
<feature type="domain" description="Transposase IS4-like" evidence="1">
    <location>
        <begin position="90"/>
        <end position="249"/>
    </location>
</feature>
<evidence type="ECO:0000259" key="2">
    <source>
        <dbReference type="Pfam" id="PF13340"/>
    </source>
</evidence>
<sequence>MKKHLPKKPKGKKPGRPPVHNRDVLDGIWYVLWTGCQWKSIEKEWFGVSSSVLHERFQTWQKSGLFALLFKKMVKYYARECKIGWNWQSVDSMMSPAPLGGSQTGKNPTDRSKLGSKIHILVDERGAPLAISITGANEHDKWSVDDLIIHIVVKRPNSEQHFCADKGYDYEDVHQFVGLHNYIEHIKHRRRRNEPKDECAVPGEKNFPARRWVVERTLGWLAKRRSIATRWCKKSENWLAFVHMACAQVLLNIIFG</sequence>
<dbReference type="GO" id="GO:0003677">
    <property type="term" value="F:DNA binding"/>
    <property type="evidence" value="ECO:0007669"/>
    <property type="project" value="InterPro"/>
</dbReference>
<name>A0A7C4Q2H5_9CHLR</name>
<dbReference type="InterPro" id="IPR002559">
    <property type="entry name" value="Transposase_11"/>
</dbReference>
<protein>
    <submittedName>
        <fullName evidence="3">IS5 family transposase</fullName>
    </submittedName>
</protein>
<dbReference type="GO" id="GO:0006313">
    <property type="term" value="P:DNA transposition"/>
    <property type="evidence" value="ECO:0007669"/>
    <property type="project" value="InterPro"/>
</dbReference>